<feature type="region of interest" description="Disordered" evidence="1">
    <location>
        <begin position="82"/>
        <end position="104"/>
    </location>
</feature>
<dbReference type="SUPFAM" id="SSF47473">
    <property type="entry name" value="EF-hand"/>
    <property type="match status" value="1"/>
</dbReference>
<dbReference type="InterPro" id="IPR011992">
    <property type="entry name" value="EF-hand-dom_pair"/>
</dbReference>
<dbReference type="InterPro" id="IPR002048">
    <property type="entry name" value="EF_hand_dom"/>
</dbReference>
<dbReference type="PROSITE" id="PS00018">
    <property type="entry name" value="EF_HAND_1"/>
    <property type="match status" value="2"/>
</dbReference>
<gene>
    <name evidence="3" type="ORF">FHR19_001716</name>
</gene>
<dbReference type="SMART" id="SM00421">
    <property type="entry name" value="HTH_LUXR"/>
    <property type="match status" value="1"/>
</dbReference>
<dbReference type="RefSeq" id="WP_184026948.1">
    <property type="nucleotide sequence ID" value="NZ_JACIJJ010000002.1"/>
</dbReference>
<dbReference type="Gene3D" id="1.10.10.10">
    <property type="entry name" value="Winged helix-like DNA-binding domain superfamily/Winged helix DNA-binding domain"/>
    <property type="match status" value="1"/>
</dbReference>
<reference evidence="3 4" key="1">
    <citation type="submission" date="2020-08" db="EMBL/GenBank/DDBJ databases">
        <title>Genomic Encyclopedia of Type Strains, Phase IV (KMG-IV): sequencing the most valuable type-strain genomes for metagenomic binning, comparative biology and taxonomic classification.</title>
        <authorList>
            <person name="Goeker M."/>
        </authorList>
    </citation>
    <scope>NUCLEOTIDE SEQUENCE [LARGE SCALE GENOMIC DNA]</scope>
    <source>
        <strain evidence="3 4">DSM 27244</strain>
    </source>
</reference>
<dbReference type="Gene3D" id="1.10.238.10">
    <property type="entry name" value="EF-hand"/>
    <property type="match status" value="1"/>
</dbReference>
<dbReference type="InterPro" id="IPR018247">
    <property type="entry name" value="EF_Hand_1_Ca_BS"/>
</dbReference>
<dbReference type="SUPFAM" id="SSF46894">
    <property type="entry name" value="C-terminal effector domain of the bipartite response regulators"/>
    <property type="match status" value="1"/>
</dbReference>
<dbReference type="Pfam" id="PF13202">
    <property type="entry name" value="EF-hand_5"/>
    <property type="match status" value="1"/>
</dbReference>
<sequence length="233" mass="25196">MSDGALAAAPEAALRRLTENEKVCLRRRLVPQTAKEMALDLGISPHAVEKRLKMARTKLGVSSSLAAARLLAESEGYQPLVPHPSELVGAGSSADGSDGAADRPVRRPLARGMMMIAAFALLAMLAQDMPSTAPTMRKVDMNEAATFLRDAFRAEDTDRSGDLDPRELSALEPRDAARDATLPPAPPAGQADPAAERKWLAKMDRNDDGRVGEAEYVDYMLPWILWQGIPTPR</sequence>
<feature type="region of interest" description="Disordered" evidence="1">
    <location>
        <begin position="156"/>
        <end position="196"/>
    </location>
</feature>
<dbReference type="GO" id="GO:0006355">
    <property type="term" value="P:regulation of DNA-templated transcription"/>
    <property type="evidence" value="ECO:0007669"/>
    <property type="project" value="InterPro"/>
</dbReference>
<name>A0A7W9EJA0_9SPHN</name>
<dbReference type="GO" id="GO:0003677">
    <property type="term" value="F:DNA binding"/>
    <property type="evidence" value="ECO:0007669"/>
    <property type="project" value="UniProtKB-KW"/>
</dbReference>
<evidence type="ECO:0000313" key="3">
    <source>
        <dbReference type="EMBL" id="MBB5698371.1"/>
    </source>
</evidence>
<evidence type="ECO:0000256" key="1">
    <source>
        <dbReference type="SAM" id="MobiDB-lite"/>
    </source>
</evidence>
<dbReference type="AlphaFoldDB" id="A0A7W9EJA0"/>
<keyword evidence="3" id="KW-0238">DNA-binding</keyword>
<feature type="domain" description="HTH luxR-type" evidence="2">
    <location>
        <begin position="14"/>
        <end position="71"/>
    </location>
</feature>
<dbReference type="EMBL" id="JACIJJ010000002">
    <property type="protein sequence ID" value="MBB5698371.1"/>
    <property type="molecule type" value="Genomic_DNA"/>
</dbReference>
<keyword evidence="4" id="KW-1185">Reference proteome</keyword>
<evidence type="ECO:0000313" key="4">
    <source>
        <dbReference type="Proteomes" id="UP000557739"/>
    </source>
</evidence>
<comment type="caution">
    <text evidence="3">The sequence shown here is derived from an EMBL/GenBank/DDBJ whole genome shotgun (WGS) entry which is preliminary data.</text>
</comment>
<dbReference type="InterPro" id="IPR036388">
    <property type="entry name" value="WH-like_DNA-bd_sf"/>
</dbReference>
<organism evidence="3 4">
    <name type="scientific">Sphingomonas yantingensis</name>
    <dbReference type="NCBI Taxonomy" id="1241761"/>
    <lineage>
        <taxon>Bacteria</taxon>
        <taxon>Pseudomonadati</taxon>
        <taxon>Pseudomonadota</taxon>
        <taxon>Alphaproteobacteria</taxon>
        <taxon>Sphingomonadales</taxon>
        <taxon>Sphingomonadaceae</taxon>
        <taxon>Sphingomonas</taxon>
    </lineage>
</organism>
<accession>A0A7W9EJA0</accession>
<protein>
    <submittedName>
        <fullName evidence="3">DNA-binding CsgD family transcriptional regulator</fullName>
    </submittedName>
</protein>
<proteinExistence type="predicted"/>
<feature type="compositionally biased region" description="Basic and acidic residues" evidence="1">
    <location>
        <begin position="156"/>
        <end position="178"/>
    </location>
</feature>
<dbReference type="GO" id="GO:0005509">
    <property type="term" value="F:calcium ion binding"/>
    <property type="evidence" value="ECO:0007669"/>
    <property type="project" value="InterPro"/>
</dbReference>
<dbReference type="Proteomes" id="UP000557739">
    <property type="component" value="Unassembled WGS sequence"/>
</dbReference>
<dbReference type="InterPro" id="IPR000792">
    <property type="entry name" value="Tscrpt_reg_LuxR_C"/>
</dbReference>
<dbReference type="InterPro" id="IPR016032">
    <property type="entry name" value="Sig_transdc_resp-reg_C-effctor"/>
</dbReference>
<evidence type="ECO:0000259" key="2">
    <source>
        <dbReference type="SMART" id="SM00421"/>
    </source>
</evidence>
<feature type="compositionally biased region" description="Low complexity" evidence="1">
    <location>
        <begin position="89"/>
        <end position="99"/>
    </location>
</feature>